<dbReference type="EMBL" id="PITK01001262">
    <property type="protein sequence ID" value="TBU11333.1"/>
    <property type="molecule type" value="Genomic_DNA"/>
</dbReference>
<proteinExistence type="inferred from homology"/>
<protein>
    <recommendedName>
        <fullName evidence="2 10">Ribonucleoside-diphosphate reductase</fullName>
        <ecNumber evidence="2 10">1.17.4.1</ecNumber>
    </recommendedName>
</protein>
<dbReference type="UniPathway" id="UPA00326"/>
<evidence type="ECO:0000256" key="2">
    <source>
        <dbReference type="ARBA" id="ARBA00012274"/>
    </source>
</evidence>
<dbReference type="GO" id="GO:0009263">
    <property type="term" value="P:deoxyribonucleotide biosynthetic process"/>
    <property type="evidence" value="ECO:0007669"/>
    <property type="project" value="UniProtKB-KW"/>
</dbReference>
<comment type="similarity">
    <text evidence="1 10">Belongs to the ribonucleoside diphosphate reductase large chain family.</text>
</comment>
<reference evidence="12 13" key="1">
    <citation type="submission" date="2017-12" db="EMBL/GenBank/DDBJ databases">
        <authorList>
            <person name="Pombert J.-F."/>
            <person name="Haag K.L."/>
            <person name="Ebert D."/>
        </authorList>
    </citation>
    <scope>NUCLEOTIDE SEQUENCE [LARGE SCALE GENOMIC DNA]</scope>
    <source>
        <strain evidence="12">IL-G-3</strain>
    </source>
</reference>
<dbReference type="InterPro" id="IPR013346">
    <property type="entry name" value="NrdE_NrdA_C"/>
</dbReference>
<organism evidence="12 13">
    <name type="scientific">Hamiltosporidium tvaerminnensis</name>
    <dbReference type="NCBI Taxonomy" id="1176355"/>
    <lineage>
        <taxon>Eukaryota</taxon>
        <taxon>Fungi</taxon>
        <taxon>Fungi incertae sedis</taxon>
        <taxon>Microsporidia</taxon>
        <taxon>Dubosqiidae</taxon>
        <taxon>Hamiltosporidium</taxon>
    </lineage>
</organism>
<sequence>MKVQKRNGKLENIDISKIERRILSQLKNEPIHINFEELVSKVSSGLCTNIKTSEIDEFTAQMCASLTSVHPQYQTLASRICISNLHKQTFNTFSEKIEFLYKNDINISKDFLDLTLKYKPKIDEIINYERDYLINYFGYKTLEKTYLLKTDRLVERPQDLFMRVALQIHSDDIESAFETYNFMSQKYFIHATPTLFNAGTTRPQMSSCYLLSMQSDSIEGIFNTVKQCALISKNAGGLGMHIHKIRSKDSRIKGTGGTSNGIVPMLKVFDSTAKYVDQGGNKRPGTLAIYLEPWHADIFAFLDLRKNTGKDEHRTRDLFLGLWIPDLFMKRVKNDEQWSLFCPNDVLGLEDVYGDEFEKIYCKFEEEGRAKEKIHAQVLWRAIIEAQIETGNPYMLYKDTINKRSNQKNVGIIKCSNLCTEIVEYTSEDEIAVCNLASIALLSFIVNGAFDFELLIKITKIIVKNLNKIIDKNYYPVEEARTSNLRHRPIGIGVQGLADTFAILRYPFESEEARELNKKIFETIYFAALTSSCEISEKDGHYLSYEGSPISQGILQFDFWNIKPTNWDWDSLRNKISKFGVRNSLLIAPMPTASTSQILGFNECFEPFTSNIYTRRTLAGEFQVVNSYLLKDLIDLNLWNYEMKNSLLQNEGSVQNLPIPENLKKLYKIVWEIKMKTVLTMAIERSPFIDQSQSLNLFIPMATYGKLTSMHFFGWENGLKTGMYYLRTKPISSATKFTVDEEMINESKQSCKIGEPCDSCGS</sequence>
<dbReference type="InterPro" id="IPR013509">
    <property type="entry name" value="RNR_lsu_N"/>
</dbReference>
<evidence type="ECO:0000256" key="7">
    <source>
        <dbReference type="ARBA" id="ARBA00023116"/>
    </source>
</evidence>
<evidence type="ECO:0000313" key="12">
    <source>
        <dbReference type="EMBL" id="TBU11333.1"/>
    </source>
</evidence>
<dbReference type="InterPro" id="IPR039718">
    <property type="entry name" value="Rrm1"/>
</dbReference>
<evidence type="ECO:0000256" key="3">
    <source>
        <dbReference type="ARBA" id="ARBA00022533"/>
    </source>
</evidence>
<keyword evidence="4 9" id="KW-0547">Nucleotide-binding</keyword>
<dbReference type="SUPFAM" id="SSF51998">
    <property type="entry name" value="PFL-like glycyl radical enzymes"/>
    <property type="match status" value="1"/>
</dbReference>
<dbReference type="Pfam" id="PF02867">
    <property type="entry name" value="Ribonuc_red_lgC"/>
    <property type="match status" value="1"/>
</dbReference>
<dbReference type="PROSITE" id="PS00089">
    <property type="entry name" value="RIBORED_LARGE"/>
    <property type="match status" value="1"/>
</dbReference>
<dbReference type="STRING" id="1176355.A0A4Q9LS02"/>
<dbReference type="GO" id="GO:0005524">
    <property type="term" value="F:ATP binding"/>
    <property type="evidence" value="ECO:0007669"/>
    <property type="project" value="UniProtKB-UniRule"/>
</dbReference>
<comment type="catalytic activity">
    <reaction evidence="10">
        <text>a 2'-deoxyribonucleoside 5'-diphosphate + [thioredoxin]-disulfide + H2O = a ribonucleoside 5'-diphosphate + [thioredoxin]-dithiol</text>
        <dbReference type="Rhea" id="RHEA:23252"/>
        <dbReference type="Rhea" id="RHEA-COMP:10698"/>
        <dbReference type="Rhea" id="RHEA-COMP:10700"/>
        <dbReference type="ChEBI" id="CHEBI:15377"/>
        <dbReference type="ChEBI" id="CHEBI:29950"/>
        <dbReference type="ChEBI" id="CHEBI:50058"/>
        <dbReference type="ChEBI" id="CHEBI:57930"/>
        <dbReference type="ChEBI" id="CHEBI:73316"/>
        <dbReference type="EC" id="1.17.4.1"/>
    </reaction>
</comment>
<keyword evidence="6 10" id="KW-0560">Oxidoreductase</keyword>
<evidence type="ECO:0000256" key="8">
    <source>
        <dbReference type="ARBA" id="ARBA00024942"/>
    </source>
</evidence>
<dbReference type="GO" id="GO:0004748">
    <property type="term" value="F:ribonucleoside-diphosphate reductase activity, thioredoxin disulfide as acceptor"/>
    <property type="evidence" value="ECO:0007669"/>
    <property type="project" value="UniProtKB-EC"/>
</dbReference>
<dbReference type="Pfam" id="PF03477">
    <property type="entry name" value="ATP-cone"/>
    <property type="match status" value="1"/>
</dbReference>
<dbReference type="Pfam" id="PF00317">
    <property type="entry name" value="Ribonuc_red_lgN"/>
    <property type="match status" value="1"/>
</dbReference>
<dbReference type="NCBIfam" id="TIGR02506">
    <property type="entry name" value="NrdE_NrdA"/>
    <property type="match status" value="1"/>
</dbReference>
<feature type="domain" description="ATP-cone" evidence="11">
    <location>
        <begin position="1"/>
        <end position="91"/>
    </location>
</feature>
<dbReference type="AlphaFoldDB" id="A0A4Q9LS02"/>
<dbReference type="PROSITE" id="PS51161">
    <property type="entry name" value="ATP_CONE"/>
    <property type="match status" value="1"/>
</dbReference>
<name>A0A4Q9LS02_9MICR</name>
<keyword evidence="5 9" id="KW-0067">ATP-binding</keyword>
<dbReference type="EC" id="1.17.4.1" evidence="2 10"/>
<evidence type="ECO:0000256" key="4">
    <source>
        <dbReference type="ARBA" id="ARBA00022741"/>
    </source>
</evidence>
<dbReference type="PANTHER" id="PTHR11573">
    <property type="entry name" value="RIBONUCLEOSIDE-DIPHOSPHATE REDUCTASE LARGE CHAIN"/>
    <property type="match status" value="1"/>
</dbReference>
<comment type="caution">
    <text evidence="12">The sequence shown here is derived from an EMBL/GenBank/DDBJ whole genome shotgun (WGS) entry which is preliminary data.</text>
</comment>
<dbReference type="InterPro" id="IPR005144">
    <property type="entry name" value="ATP-cone_dom"/>
</dbReference>
<keyword evidence="3" id="KW-0021">Allosteric enzyme</keyword>
<dbReference type="Proteomes" id="UP000292282">
    <property type="component" value="Unassembled WGS sequence"/>
</dbReference>
<dbReference type="CDD" id="cd01679">
    <property type="entry name" value="RNR_I"/>
    <property type="match status" value="1"/>
</dbReference>
<evidence type="ECO:0000259" key="11">
    <source>
        <dbReference type="PROSITE" id="PS51161"/>
    </source>
</evidence>
<keyword evidence="13" id="KW-1185">Reference proteome</keyword>
<dbReference type="VEuPathDB" id="MicrosporidiaDB:CWI38_1262p0020"/>
<evidence type="ECO:0000256" key="9">
    <source>
        <dbReference type="PROSITE-ProRule" id="PRU00492"/>
    </source>
</evidence>
<dbReference type="PANTHER" id="PTHR11573:SF6">
    <property type="entry name" value="RIBONUCLEOSIDE-DIPHOSPHATE REDUCTASE LARGE SUBUNIT"/>
    <property type="match status" value="1"/>
</dbReference>
<keyword evidence="7 10" id="KW-0215">Deoxyribonucleotide synthesis</keyword>
<dbReference type="SUPFAM" id="SSF48168">
    <property type="entry name" value="R1 subunit of ribonucleotide reductase, N-terminal domain"/>
    <property type="match status" value="1"/>
</dbReference>
<evidence type="ECO:0000313" key="13">
    <source>
        <dbReference type="Proteomes" id="UP000292282"/>
    </source>
</evidence>
<comment type="function">
    <text evidence="8 10">Provides the precursors necessary for DNA synthesis. Catalyzes the biosynthesis of deoxyribonucleotides from the corresponding ribonucleotides.</text>
</comment>
<dbReference type="InterPro" id="IPR008926">
    <property type="entry name" value="RNR_R1-su_N"/>
</dbReference>
<evidence type="ECO:0000256" key="1">
    <source>
        <dbReference type="ARBA" id="ARBA00010406"/>
    </source>
</evidence>
<dbReference type="PRINTS" id="PR01183">
    <property type="entry name" value="RIBORDTASEM1"/>
</dbReference>
<accession>A0A4Q9LS02</accession>
<evidence type="ECO:0000256" key="6">
    <source>
        <dbReference type="ARBA" id="ARBA00023002"/>
    </source>
</evidence>
<dbReference type="Gene3D" id="3.20.70.20">
    <property type="match status" value="1"/>
</dbReference>
<dbReference type="GO" id="GO:0005971">
    <property type="term" value="C:ribonucleoside-diphosphate reductase complex"/>
    <property type="evidence" value="ECO:0007669"/>
    <property type="project" value="TreeGrafter"/>
</dbReference>
<evidence type="ECO:0000256" key="10">
    <source>
        <dbReference type="RuleBase" id="RU003410"/>
    </source>
</evidence>
<dbReference type="InterPro" id="IPR000788">
    <property type="entry name" value="RNR_lg_C"/>
</dbReference>
<evidence type="ECO:0000256" key="5">
    <source>
        <dbReference type="ARBA" id="ARBA00022840"/>
    </source>
</evidence>
<gene>
    <name evidence="12" type="ORF">CWI38_1262p0020</name>
</gene>
<dbReference type="OrthoDB" id="3000483at2759"/>